<proteinExistence type="predicted"/>
<evidence type="ECO:0000313" key="3">
    <source>
        <dbReference type="EMBL" id="KAL0570110.1"/>
    </source>
</evidence>
<reference evidence="3 4" key="1">
    <citation type="submission" date="2024-02" db="EMBL/GenBank/DDBJ databases">
        <title>A draft genome for the cacao thread blight pathogen Marasmius crinis-equi.</title>
        <authorList>
            <person name="Cohen S.P."/>
            <person name="Baruah I.K."/>
            <person name="Amoako-Attah I."/>
            <person name="Bukari Y."/>
            <person name="Meinhardt L.W."/>
            <person name="Bailey B.A."/>
        </authorList>
    </citation>
    <scope>NUCLEOTIDE SEQUENCE [LARGE SCALE GENOMIC DNA]</scope>
    <source>
        <strain evidence="3 4">GH-76</strain>
    </source>
</reference>
<name>A0ABR3F4F4_9AGAR</name>
<feature type="domain" description="T6SS Phospholipase effector Tle1-like catalytic" evidence="2">
    <location>
        <begin position="11"/>
        <end position="181"/>
    </location>
</feature>
<evidence type="ECO:0000313" key="4">
    <source>
        <dbReference type="Proteomes" id="UP001465976"/>
    </source>
</evidence>
<dbReference type="EMBL" id="JBAHYK010000992">
    <property type="protein sequence ID" value="KAL0570110.1"/>
    <property type="molecule type" value="Genomic_DNA"/>
</dbReference>
<sequence>MYTREDKLGWEQSTAFKKAFSIDADIEFLGVWDTVNSVGLIPKRLPFTKSNNHVRTFRHAVSLDERRAKFKGNLWNHPTKHEAKLGLQHKHHHHAKGEPHEETSASPKSHSQGRHSGHKNTLKALERRFGSQVATVVGLCLPFYVFRPTDRRIKSDVGGGSVSNNTKPNLARIPLRWMIRECFKTNTGIMFDADLLRDLGMDPDSLYPKVLPRPPALPIGSGHIIQNIPASSSTSQTQREMALQNDSSRDLIPTAVSDHCPTEEQLELADALSPVYDQLSLAWFWWVLEFLPIGKKCHGNSWVDYFGWNLGHGRFIPKQKKQGVKVHRSVKMRMEAAYENGGRYVPKASFDERHTTWVD</sequence>
<dbReference type="PANTHER" id="PTHR33840:SF2">
    <property type="entry name" value="TLE1 PHOSPHOLIPASE DOMAIN-CONTAINING PROTEIN"/>
    <property type="match status" value="1"/>
</dbReference>
<protein>
    <recommendedName>
        <fullName evidence="2">T6SS Phospholipase effector Tle1-like catalytic domain-containing protein</fullName>
    </recommendedName>
</protein>
<accession>A0ABR3F4F4</accession>
<keyword evidence="4" id="KW-1185">Reference proteome</keyword>
<evidence type="ECO:0000256" key="1">
    <source>
        <dbReference type="SAM" id="MobiDB-lite"/>
    </source>
</evidence>
<evidence type="ECO:0000259" key="2">
    <source>
        <dbReference type="Pfam" id="PF09994"/>
    </source>
</evidence>
<dbReference type="Proteomes" id="UP001465976">
    <property type="component" value="Unassembled WGS sequence"/>
</dbReference>
<gene>
    <name evidence="3" type="ORF">V5O48_011848</name>
</gene>
<feature type="region of interest" description="Disordered" evidence="1">
    <location>
        <begin position="86"/>
        <end position="119"/>
    </location>
</feature>
<dbReference type="InterPro" id="IPR018712">
    <property type="entry name" value="Tle1-like_cat"/>
</dbReference>
<comment type="caution">
    <text evidence="3">The sequence shown here is derived from an EMBL/GenBank/DDBJ whole genome shotgun (WGS) entry which is preliminary data.</text>
</comment>
<organism evidence="3 4">
    <name type="scientific">Marasmius crinis-equi</name>
    <dbReference type="NCBI Taxonomy" id="585013"/>
    <lineage>
        <taxon>Eukaryota</taxon>
        <taxon>Fungi</taxon>
        <taxon>Dikarya</taxon>
        <taxon>Basidiomycota</taxon>
        <taxon>Agaricomycotina</taxon>
        <taxon>Agaricomycetes</taxon>
        <taxon>Agaricomycetidae</taxon>
        <taxon>Agaricales</taxon>
        <taxon>Marasmiineae</taxon>
        <taxon>Marasmiaceae</taxon>
        <taxon>Marasmius</taxon>
    </lineage>
</organism>
<dbReference type="Pfam" id="PF09994">
    <property type="entry name" value="T6SS_Tle1-like_cat"/>
    <property type="match status" value="1"/>
</dbReference>
<dbReference type="PANTHER" id="PTHR33840">
    <property type="match status" value="1"/>
</dbReference>